<name>A0ABU8SE27_9SPHN</name>
<comment type="caution">
    <text evidence="2">The sequence shown here is derived from an EMBL/GenBank/DDBJ whole genome shotgun (WGS) entry which is preliminary data.</text>
</comment>
<evidence type="ECO:0000259" key="1">
    <source>
        <dbReference type="Pfam" id="PF14522"/>
    </source>
</evidence>
<dbReference type="SUPFAM" id="SSF48695">
    <property type="entry name" value="Multiheme cytochromes"/>
    <property type="match status" value="1"/>
</dbReference>
<proteinExistence type="predicted"/>
<feature type="non-terminal residue" evidence="2">
    <location>
        <position position="93"/>
    </location>
</feature>
<dbReference type="Gene3D" id="3.90.10.10">
    <property type="entry name" value="Cytochrome C3"/>
    <property type="match status" value="1"/>
</dbReference>
<accession>A0ABU8SE27</accession>
<dbReference type="InterPro" id="IPR029467">
    <property type="entry name" value="Cyt_c7-like"/>
</dbReference>
<feature type="non-terminal residue" evidence="2">
    <location>
        <position position="1"/>
    </location>
</feature>
<dbReference type="RefSeq" id="WP_339970194.1">
    <property type="nucleotide sequence ID" value="NZ_JBBHJY010000039.1"/>
</dbReference>
<gene>
    <name evidence="2" type="ORF">WG900_20185</name>
</gene>
<keyword evidence="3" id="KW-1185">Reference proteome</keyword>
<evidence type="ECO:0000313" key="3">
    <source>
        <dbReference type="Proteomes" id="UP001379235"/>
    </source>
</evidence>
<organism evidence="2 3">
    <name type="scientific">Novosphingobium aquae</name>
    <dbReference type="NCBI Taxonomy" id="3133435"/>
    <lineage>
        <taxon>Bacteria</taxon>
        <taxon>Pseudomonadati</taxon>
        <taxon>Pseudomonadota</taxon>
        <taxon>Alphaproteobacteria</taxon>
        <taxon>Sphingomonadales</taxon>
        <taxon>Sphingomonadaceae</taxon>
        <taxon>Novosphingobium</taxon>
    </lineage>
</organism>
<protein>
    <submittedName>
        <fullName evidence="2">Cytochrome c3 family protein</fullName>
    </submittedName>
</protein>
<dbReference type="Proteomes" id="UP001379235">
    <property type="component" value="Unassembled WGS sequence"/>
</dbReference>
<sequence length="93" mass="9458">ANVTGTCASCHNGTSATGKSATHIATNTNCQDCHTTTAWSPAKTVNHNDVIGTCSSCHNGTKASGKPATHVPTTAECSTCHSTTGWTPANFSH</sequence>
<dbReference type="Pfam" id="PF14522">
    <property type="entry name" value="Cytochrome_C7"/>
    <property type="match status" value="1"/>
</dbReference>
<evidence type="ECO:0000313" key="2">
    <source>
        <dbReference type="EMBL" id="MEJ6012224.1"/>
    </source>
</evidence>
<feature type="domain" description="Cytochrome c7-like" evidence="1">
    <location>
        <begin position="21"/>
        <end position="82"/>
    </location>
</feature>
<dbReference type="InterPro" id="IPR036280">
    <property type="entry name" value="Multihaem_cyt_sf"/>
</dbReference>
<dbReference type="EMBL" id="JBBHJY010000039">
    <property type="protein sequence ID" value="MEJ6012224.1"/>
    <property type="molecule type" value="Genomic_DNA"/>
</dbReference>
<reference evidence="2 3" key="1">
    <citation type="submission" date="2024-03" db="EMBL/GenBank/DDBJ databases">
        <authorList>
            <person name="Jo J.-H."/>
        </authorList>
    </citation>
    <scope>NUCLEOTIDE SEQUENCE [LARGE SCALE GENOMIC DNA]</scope>
    <source>
        <strain evidence="2 3">AS3R-12</strain>
    </source>
</reference>